<keyword evidence="5" id="KW-1185">Reference proteome</keyword>
<reference evidence="4 5" key="1">
    <citation type="submission" date="2015-08" db="EMBL/GenBank/DDBJ databases">
        <title>Whole genome sequence of Flavobacterium akiainvivens IK-1T, from decaying Wikstroemia oahuensis, an endemic Hawaiian shrub.</title>
        <authorList>
            <person name="Wan X."/>
            <person name="Hou S."/>
            <person name="Saito J."/>
            <person name="Donachie S."/>
        </authorList>
    </citation>
    <scope>NUCLEOTIDE SEQUENCE [LARGE SCALE GENOMIC DNA]</scope>
    <source>
        <strain evidence="4 5">IK-1</strain>
    </source>
</reference>
<dbReference type="InterPro" id="IPR001375">
    <property type="entry name" value="Peptidase_S9_cat"/>
</dbReference>
<name>A0A0M8MIF1_9FLAO</name>
<dbReference type="InterPro" id="IPR029058">
    <property type="entry name" value="AB_hydrolase_fold"/>
</dbReference>
<evidence type="ECO:0000313" key="4">
    <source>
        <dbReference type="EMBL" id="KOS06871.1"/>
    </source>
</evidence>
<organism evidence="4 5">
    <name type="scientific">Flavobacterium akiainvivens</name>
    <dbReference type="NCBI Taxonomy" id="1202724"/>
    <lineage>
        <taxon>Bacteria</taxon>
        <taxon>Pseudomonadati</taxon>
        <taxon>Bacteroidota</taxon>
        <taxon>Flavobacteriia</taxon>
        <taxon>Flavobacteriales</taxon>
        <taxon>Flavobacteriaceae</taxon>
        <taxon>Flavobacterium</taxon>
    </lineage>
</organism>
<dbReference type="Gene3D" id="3.40.50.1820">
    <property type="entry name" value="alpha/beta hydrolase"/>
    <property type="match status" value="1"/>
</dbReference>
<dbReference type="OrthoDB" id="108903at2"/>
<keyword evidence="2" id="KW-0732">Signal</keyword>
<evidence type="ECO:0000256" key="1">
    <source>
        <dbReference type="ARBA" id="ARBA00022801"/>
    </source>
</evidence>
<dbReference type="PANTHER" id="PTHR42776:SF27">
    <property type="entry name" value="DIPEPTIDYL PEPTIDASE FAMILY MEMBER 6"/>
    <property type="match status" value="1"/>
</dbReference>
<gene>
    <name evidence="4" type="ORF">AM493_13155</name>
</gene>
<evidence type="ECO:0000259" key="3">
    <source>
        <dbReference type="Pfam" id="PF00326"/>
    </source>
</evidence>
<protein>
    <submittedName>
        <fullName evidence="4">Peptidase S9, prolyl oligopeptidase</fullName>
    </submittedName>
</protein>
<comment type="caution">
    <text evidence="4">The sequence shown here is derived from an EMBL/GenBank/DDBJ whole genome shotgun (WGS) entry which is preliminary data.</text>
</comment>
<dbReference type="GO" id="GO:0006508">
    <property type="term" value="P:proteolysis"/>
    <property type="evidence" value="ECO:0007669"/>
    <property type="project" value="InterPro"/>
</dbReference>
<feature type="signal peptide" evidence="2">
    <location>
        <begin position="1"/>
        <end position="21"/>
    </location>
</feature>
<dbReference type="RefSeq" id="WP_054408493.1">
    <property type="nucleotide sequence ID" value="NZ_FOYA01000015.1"/>
</dbReference>
<dbReference type="EMBL" id="LIYD01000005">
    <property type="protein sequence ID" value="KOS06871.1"/>
    <property type="molecule type" value="Genomic_DNA"/>
</dbReference>
<evidence type="ECO:0000313" key="5">
    <source>
        <dbReference type="Proteomes" id="UP000037755"/>
    </source>
</evidence>
<dbReference type="PANTHER" id="PTHR42776">
    <property type="entry name" value="SERINE PEPTIDASE S9 FAMILY MEMBER"/>
    <property type="match status" value="1"/>
</dbReference>
<dbReference type="PATRIC" id="fig|1202724.3.peg.2728"/>
<feature type="domain" description="Peptidase S9 prolyl oligopeptidase catalytic" evidence="3">
    <location>
        <begin position="441"/>
        <end position="644"/>
    </location>
</feature>
<accession>A0A0M8MIF1</accession>
<feature type="chain" id="PRO_5005818433" evidence="2">
    <location>
        <begin position="22"/>
        <end position="646"/>
    </location>
</feature>
<dbReference type="SUPFAM" id="SSF82171">
    <property type="entry name" value="DPP6 N-terminal domain-like"/>
    <property type="match status" value="1"/>
</dbReference>
<sequence>MKHIYNLLTFGISLFALSTYAQEATIPVADNLVAKLPALPAAIAEDVKPYTDARSAGLAGWHPVTKEMFISTRFGNTAQIHRVAMPGGDRRQLTFFDEAPGGFSIQPTTGEYFLFSKDKGGDEFRSLYRYDIATGKSTLLAGAPRSQNGGVKWNEAGTKILYTSTRRNGADRDVYLMDPLDPSSDRKILEVTGGGWSIADWSKDEKLVLLTNYVSVNEVQTYVYDMEAGKLTKILPKKNERTVYNGIKFAHGNTHIFVLTTSGSEFLRPAIAEIKTGKLMWLAEGINWDFDAYAISKDGAKAAFVVNEAGQSKLYIQNITTKRYEAVTVIPTGVIDGVEWHNDNISLGITFGTATSSGDVYEYNTNTRKLTRWTESELGPMSLDGLGEPELVKWKSFDRQEISGFLYKANKKFTGKRPVIINIHGGPEGQSQPFFIGRYNYYLNELGVSILFPNVRGSVGYGKTFTDLDNGYKREDSVKDIGALLDWIATQPSLDPDRIMVMGGSYGGYMTLACATHYNDRIRCSVDIVGISNFNTFLKNTESYRRDLRRVEYGDERDPKMAAFFEKIAPLNNAGKITKPMFIIQGKNDPRVPYTEAEQMVQKIETNKGVVWYLMANDEGHGFRKKNNQDFQFYAVTAFVKEYLLK</sequence>
<dbReference type="Pfam" id="PF00326">
    <property type="entry name" value="Peptidase_S9"/>
    <property type="match status" value="1"/>
</dbReference>
<dbReference type="STRING" id="1202724.AM493_13155"/>
<dbReference type="SUPFAM" id="SSF53474">
    <property type="entry name" value="alpha/beta-Hydrolases"/>
    <property type="match status" value="1"/>
</dbReference>
<dbReference type="InterPro" id="IPR011042">
    <property type="entry name" value="6-blade_b-propeller_TolB-like"/>
</dbReference>
<proteinExistence type="predicted"/>
<dbReference type="Gene3D" id="2.120.10.30">
    <property type="entry name" value="TolB, C-terminal domain"/>
    <property type="match status" value="1"/>
</dbReference>
<evidence type="ECO:0000256" key="2">
    <source>
        <dbReference type="SAM" id="SignalP"/>
    </source>
</evidence>
<dbReference type="AlphaFoldDB" id="A0A0M8MIF1"/>
<dbReference type="GO" id="GO:0004252">
    <property type="term" value="F:serine-type endopeptidase activity"/>
    <property type="evidence" value="ECO:0007669"/>
    <property type="project" value="TreeGrafter"/>
</dbReference>
<keyword evidence="1" id="KW-0378">Hydrolase</keyword>
<dbReference type="Proteomes" id="UP000037755">
    <property type="component" value="Unassembled WGS sequence"/>
</dbReference>